<dbReference type="InParanoid" id="A0A4R6QMZ2"/>
<dbReference type="AlphaFoldDB" id="A0A4R6QMZ2"/>
<feature type="transmembrane region" description="Helical" evidence="1">
    <location>
        <begin position="6"/>
        <end position="32"/>
    </location>
</feature>
<reference evidence="2 3" key="1">
    <citation type="submission" date="2019-03" db="EMBL/GenBank/DDBJ databases">
        <title>Genomic Encyclopedia of Type Strains, Phase IV (KMG-IV): sequencing the most valuable type-strain genomes for metagenomic binning, comparative biology and taxonomic classification.</title>
        <authorList>
            <person name="Goeker M."/>
        </authorList>
    </citation>
    <scope>NUCLEOTIDE SEQUENCE [LARGE SCALE GENOMIC DNA]</scope>
    <source>
        <strain evidence="2 3">DSM 16998</strain>
    </source>
</reference>
<keyword evidence="1" id="KW-0472">Membrane</keyword>
<evidence type="ECO:0000256" key="1">
    <source>
        <dbReference type="SAM" id="Phobius"/>
    </source>
</evidence>
<keyword evidence="1" id="KW-0812">Transmembrane</keyword>
<keyword evidence="3" id="KW-1185">Reference proteome</keyword>
<feature type="transmembrane region" description="Helical" evidence="1">
    <location>
        <begin position="44"/>
        <end position="63"/>
    </location>
</feature>
<feature type="transmembrane region" description="Helical" evidence="1">
    <location>
        <begin position="69"/>
        <end position="88"/>
    </location>
</feature>
<sequence length="90" mass="9869">MSPLDALWHALNFFAPALGVGLISALLAKLLWRRELKSVPWQRLAIWATAASAVALVLSLVFLGRDGKMLGYGAMLLACSLSLWWAGFKR</sequence>
<dbReference type="EMBL" id="SNXS01000003">
    <property type="protein sequence ID" value="TDP71262.1"/>
    <property type="molecule type" value="Genomic_DNA"/>
</dbReference>
<evidence type="ECO:0000313" key="3">
    <source>
        <dbReference type="Proteomes" id="UP000295361"/>
    </source>
</evidence>
<protein>
    <submittedName>
        <fullName evidence="2">Uncharacterized protein</fullName>
    </submittedName>
</protein>
<proteinExistence type="predicted"/>
<dbReference type="Proteomes" id="UP000295361">
    <property type="component" value="Unassembled WGS sequence"/>
</dbReference>
<keyword evidence="1" id="KW-1133">Transmembrane helix</keyword>
<comment type="caution">
    <text evidence="2">The sequence shown here is derived from an EMBL/GenBank/DDBJ whole genome shotgun (WGS) entry which is preliminary data.</text>
</comment>
<dbReference type="RefSeq" id="WP_133701048.1">
    <property type="nucleotide sequence ID" value="NZ_SNXS01000003.1"/>
</dbReference>
<name>A0A4R6QMZ2_9BURK</name>
<evidence type="ECO:0000313" key="2">
    <source>
        <dbReference type="EMBL" id="TDP71262.1"/>
    </source>
</evidence>
<gene>
    <name evidence="2" type="ORF">DES47_103242</name>
</gene>
<dbReference type="OrthoDB" id="8908883at2"/>
<accession>A0A4R6QMZ2</accession>
<organism evidence="2 3">
    <name type="scientific">Roseateles toxinivorans</name>
    <dbReference type="NCBI Taxonomy" id="270368"/>
    <lineage>
        <taxon>Bacteria</taxon>
        <taxon>Pseudomonadati</taxon>
        <taxon>Pseudomonadota</taxon>
        <taxon>Betaproteobacteria</taxon>
        <taxon>Burkholderiales</taxon>
        <taxon>Sphaerotilaceae</taxon>
        <taxon>Roseateles</taxon>
    </lineage>
</organism>